<dbReference type="RefSeq" id="WP_133551411.1">
    <property type="nucleotide sequence ID" value="NZ_SNWM01000001.1"/>
</dbReference>
<dbReference type="GO" id="GO:0008168">
    <property type="term" value="F:methyltransferase activity"/>
    <property type="evidence" value="ECO:0007669"/>
    <property type="project" value="UniProtKB-KW"/>
</dbReference>
<keyword evidence="1 3" id="KW-0808">Transferase</keyword>
<dbReference type="AlphaFoldDB" id="A0A4R6INN1"/>
<dbReference type="Pfam" id="PF13649">
    <property type="entry name" value="Methyltransf_25"/>
    <property type="match status" value="1"/>
</dbReference>
<reference evidence="3 4" key="1">
    <citation type="submission" date="2019-03" db="EMBL/GenBank/DDBJ databases">
        <title>Genomic Encyclopedia of Archaeal and Bacterial Type Strains, Phase II (KMG-II): from individual species to whole genera.</title>
        <authorList>
            <person name="Goeker M."/>
        </authorList>
    </citation>
    <scope>NUCLEOTIDE SEQUENCE [LARGE SCALE GENOMIC DNA]</scope>
    <source>
        <strain evidence="3 4">DSM 19034</strain>
    </source>
</reference>
<proteinExistence type="predicted"/>
<dbReference type="Gene3D" id="3.40.50.150">
    <property type="entry name" value="Vaccinia Virus protein VP39"/>
    <property type="match status" value="1"/>
</dbReference>
<gene>
    <name evidence="3" type="ORF">CLV32_0155</name>
</gene>
<evidence type="ECO:0000313" key="4">
    <source>
        <dbReference type="Proteomes" id="UP000295499"/>
    </source>
</evidence>
<dbReference type="Proteomes" id="UP000295499">
    <property type="component" value="Unassembled WGS sequence"/>
</dbReference>
<evidence type="ECO:0000259" key="2">
    <source>
        <dbReference type="Pfam" id="PF13649"/>
    </source>
</evidence>
<comment type="caution">
    <text evidence="3">The sequence shown here is derived from an EMBL/GenBank/DDBJ whole genome shotgun (WGS) entry which is preliminary data.</text>
</comment>
<sequence>MEKGERNNVYRVYDKIAAWFAENRINGLLEQKYLERLISLLPKNALVLDLGCGTGKPILEYLSRNNMAIIGVDASEEILKIAQANFPTTTFILQDMRLLNLKRQFDAIIAWHSFFHLSAAEQPAMFARFASHLKPGGILLFTSGTERGEAWGMNGGENLFHASLDPKEYLDLLQSNNFTVIEHVEKDPECNYDTVWLAKFG</sequence>
<dbReference type="GO" id="GO:0032259">
    <property type="term" value="P:methylation"/>
    <property type="evidence" value="ECO:0007669"/>
    <property type="project" value="UniProtKB-KW"/>
</dbReference>
<dbReference type="CDD" id="cd02440">
    <property type="entry name" value="AdoMet_MTases"/>
    <property type="match status" value="1"/>
</dbReference>
<dbReference type="InterPro" id="IPR041698">
    <property type="entry name" value="Methyltransf_25"/>
</dbReference>
<name>A0A4R6INN1_9SPHI</name>
<organism evidence="3 4">
    <name type="scientific">Pedobacter duraquae</name>
    <dbReference type="NCBI Taxonomy" id="425511"/>
    <lineage>
        <taxon>Bacteria</taxon>
        <taxon>Pseudomonadati</taxon>
        <taxon>Bacteroidota</taxon>
        <taxon>Sphingobacteriia</taxon>
        <taxon>Sphingobacteriales</taxon>
        <taxon>Sphingobacteriaceae</taxon>
        <taxon>Pedobacter</taxon>
    </lineage>
</organism>
<evidence type="ECO:0000256" key="1">
    <source>
        <dbReference type="ARBA" id="ARBA00022679"/>
    </source>
</evidence>
<protein>
    <submittedName>
        <fullName evidence="3">Methyltransferase family protein</fullName>
    </submittedName>
</protein>
<dbReference type="InterPro" id="IPR029063">
    <property type="entry name" value="SAM-dependent_MTases_sf"/>
</dbReference>
<dbReference type="EMBL" id="SNWM01000001">
    <property type="protein sequence ID" value="TDO23869.1"/>
    <property type="molecule type" value="Genomic_DNA"/>
</dbReference>
<keyword evidence="3" id="KW-0489">Methyltransferase</keyword>
<dbReference type="SUPFAM" id="SSF53335">
    <property type="entry name" value="S-adenosyl-L-methionine-dependent methyltransferases"/>
    <property type="match status" value="1"/>
</dbReference>
<dbReference type="OrthoDB" id="597202at2"/>
<feature type="domain" description="Methyltransferase" evidence="2">
    <location>
        <begin position="47"/>
        <end position="137"/>
    </location>
</feature>
<accession>A0A4R6INN1</accession>
<dbReference type="PANTHER" id="PTHR43861">
    <property type="entry name" value="TRANS-ACONITATE 2-METHYLTRANSFERASE-RELATED"/>
    <property type="match status" value="1"/>
</dbReference>
<evidence type="ECO:0000313" key="3">
    <source>
        <dbReference type="EMBL" id="TDO23869.1"/>
    </source>
</evidence>
<keyword evidence="4" id="KW-1185">Reference proteome</keyword>